<evidence type="ECO:0000256" key="5">
    <source>
        <dbReference type="ARBA" id="ARBA00022695"/>
    </source>
</evidence>
<dbReference type="NCBIfam" id="NF000841">
    <property type="entry name" value="PRK00071.1-4"/>
    <property type="match status" value="1"/>
</dbReference>
<dbReference type="PATRIC" id="fig|1423739.3.peg.1153"/>
<dbReference type="UniPathway" id="UPA00253">
    <property type="reaction ID" value="UER00332"/>
</dbReference>
<dbReference type="InterPro" id="IPR014729">
    <property type="entry name" value="Rossmann-like_a/b/a_fold"/>
</dbReference>
<sequence>MSNVIGNVQTLSQTKRIIQNPKKRIGILGGTFNPVHSGHLIVAEQVRDQLGLDQVCFMPDANPPHVDRKFAIDGKDRVAMINGAICDNPKFAIEMAEIIRGGISYSYETMKELTQQHPENKYYFIIGGDMVSYLPKWHRIDDLVNLVSFVGVKRDGYTPASKYPILWVDVPYIDISSSLIRSKIRQHQSIKYLVPASVEKYIKEKQLYEE</sequence>
<keyword evidence="5 10" id="KW-0548">Nucleotidyltransferase</keyword>
<dbReference type="STRING" id="1423739.FC85_GL001102"/>
<dbReference type="GO" id="GO:0004515">
    <property type="term" value="F:nicotinate-nucleotide adenylyltransferase activity"/>
    <property type="evidence" value="ECO:0007669"/>
    <property type="project" value="UniProtKB-UniRule"/>
</dbReference>
<dbReference type="CDD" id="cd02165">
    <property type="entry name" value="NMNAT"/>
    <property type="match status" value="1"/>
</dbReference>
<comment type="catalytic activity">
    <reaction evidence="9 10">
        <text>nicotinate beta-D-ribonucleotide + ATP + H(+) = deamido-NAD(+) + diphosphate</text>
        <dbReference type="Rhea" id="RHEA:22860"/>
        <dbReference type="ChEBI" id="CHEBI:15378"/>
        <dbReference type="ChEBI" id="CHEBI:30616"/>
        <dbReference type="ChEBI" id="CHEBI:33019"/>
        <dbReference type="ChEBI" id="CHEBI:57502"/>
        <dbReference type="ChEBI" id="CHEBI:58437"/>
        <dbReference type="EC" id="2.7.7.18"/>
    </reaction>
</comment>
<proteinExistence type="inferred from homology"/>
<organism evidence="12 13">
    <name type="scientific">Lentilactobacillus diolivorans DSM 14421</name>
    <dbReference type="NCBI Taxonomy" id="1423739"/>
    <lineage>
        <taxon>Bacteria</taxon>
        <taxon>Bacillati</taxon>
        <taxon>Bacillota</taxon>
        <taxon>Bacilli</taxon>
        <taxon>Lactobacillales</taxon>
        <taxon>Lactobacillaceae</taxon>
        <taxon>Lentilactobacillus</taxon>
    </lineage>
</organism>
<dbReference type="Proteomes" id="UP000052013">
    <property type="component" value="Unassembled WGS sequence"/>
</dbReference>
<evidence type="ECO:0000313" key="13">
    <source>
        <dbReference type="Proteomes" id="UP000052013"/>
    </source>
</evidence>
<protein>
    <recommendedName>
        <fullName evidence="10">Probable nicotinate-nucleotide adenylyltransferase</fullName>
        <ecNumber evidence="10">2.7.7.18</ecNumber>
    </recommendedName>
    <alternativeName>
        <fullName evidence="10">Deamido-NAD(+) diphosphorylase</fullName>
    </alternativeName>
    <alternativeName>
        <fullName evidence="10">Deamido-NAD(+) pyrophosphorylase</fullName>
    </alternativeName>
    <alternativeName>
        <fullName evidence="10">Nicotinate mononucleotide adenylyltransferase</fullName>
        <shortName evidence="10">NaMN adenylyltransferase</shortName>
    </alternativeName>
</protein>
<evidence type="ECO:0000256" key="2">
    <source>
        <dbReference type="ARBA" id="ARBA00005019"/>
    </source>
</evidence>
<dbReference type="Gene3D" id="3.40.50.620">
    <property type="entry name" value="HUPs"/>
    <property type="match status" value="1"/>
</dbReference>
<accession>A0A0R1S6F1</accession>
<dbReference type="InterPro" id="IPR005248">
    <property type="entry name" value="NadD/NMNAT"/>
</dbReference>
<dbReference type="GO" id="GO:0005524">
    <property type="term" value="F:ATP binding"/>
    <property type="evidence" value="ECO:0007669"/>
    <property type="project" value="UniProtKB-KW"/>
</dbReference>
<comment type="caution">
    <text evidence="12">The sequence shown here is derived from an EMBL/GenBank/DDBJ whole genome shotgun (WGS) entry which is preliminary data.</text>
</comment>
<reference evidence="12 13" key="1">
    <citation type="journal article" date="2015" name="Genome Announc.">
        <title>Expanding the biotechnology potential of lactobacilli through comparative genomics of 213 strains and associated genera.</title>
        <authorList>
            <person name="Sun Z."/>
            <person name="Harris H.M."/>
            <person name="McCann A."/>
            <person name="Guo C."/>
            <person name="Argimon S."/>
            <person name="Zhang W."/>
            <person name="Yang X."/>
            <person name="Jeffery I.B."/>
            <person name="Cooney J.C."/>
            <person name="Kagawa T.F."/>
            <person name="Liu W."/>
            <person name="Song Y."/>
            <person name="Salvetti E."/>
            <person name="Wrobel A."/>
            <person name="Rasinkangas P."/>
            <person name="Parkhill J."/>
            <person name="Rea M.C."/>
            <person name="O'Sullivan O."/>
            <person name="Ritari J."/>
            <person name="Douillard F.P."/>
            <person name="Paul Ross R."/>
            <person name="Yang R."/>
            <person name="Briner A.E."/>
            <person name="Felis G.E."/>
            <person name="de Vos W.M."/>
            <person name="Barrangou R."/>
            <person name="Klaenhammer T.R."/>
            <person name="Caufield P.W."/>
            <person name="Cui Y."/>
            <person name="Zhang H."/>
            <person name="O'Toole P.W."/>
        </authorList>
    </citation>
    <scope>NUCLEOTIDE SEQUENCE [LARGE SCALE GENOMIC DNA]</scope>
    <source>
        <strain evidence="12 13">DSM 14421</strain>
    </source>
</reference>
<comment type="function">
    <text evidence="1 10">Catalyzes the reversible adenylation of nicotinate mononucleotide (NaMN) to nicotinic acid adenine dinucleotide (NaAD).</text>
</comment>
<dbReference type="PANTHER" id="PTHR39321">
    <property type="entry name" value="NICOTINATE-NUCLEOTIDE ADENYLYLTRANSFERASE-RELATED"/>
    <property type="match status" value="1"/>
</dbReference>
<keyword evidence="4 10" id="KW-0808">Transferase</keyword>
<evidence type="ECO:0000313" key="12">
    <source>
        <dbReference type="EMBL" id="KRL64589.1"/>
    </source>
</evidence>
<evidence type="ECO:0000256" key="8">
    <source>
        <dbReference type="ARBA" id="ARBA00023027"/>
    </source>
</evidence>
<name>A0A0R1S6F1_9LACO</name>
<keyword evidence="7 10" id="KW-0067">ATP-binding</keyword>
<evidence type="ECO:0000256" key="4">
    <source>
        <dbReference type="ARBA" id="ARBA00022679"/>
    </source>
</evidence>
<dbReference type="HAMAP" id="MF_00244">
    <property type="entry name" value="NaMN_adenylyltr"/>
    <property type="match status" value="1"/>
</dbReference>
<comment type="similarity">
    <text evidence="10">Belongs to the NadD family.</text>
</comment>
<comment type="pathway">
    <text evidence="2 10">Cofactor biosynthesis; NAD(+) biosynthesis; deamido-NAD(+) from nicotinate D-ribonucleotide: step 1/1.</text>
</comment>
<dbReference type="NCBIfam" id="TIGR00482">
    <property type="entry name" value="nicotinate (nicotinamide) nucleotide adenylyltransferase"/>
    <property type="match status" value="1"/>
</dbReference>
<evidence type="ECO:0000256" key="6">
    <source>
        <dbReference type="ARBA" id="ARBA00022741"/>
    </source>
</evidence>
<evidence type="ECO:0000256" key="7">
    <source>
        <dbReference type="ARBA" id="ARBA00022840"/>
    </source>
</evidence>
<dbReference type="AlphaFoldDB" id="A0A0R1S6F1"/>
<dbReference type="NCBIfam" id="TIGR00125">
    <property type="entry name" value="cyt_tran_rel"/>
    <property type="match status" value="1"/>
</dbReference>
<evidence type="ECO:0000256" key="3">
    <source>
        <dbReference type="ARBA" id="ARBA00022642"/>
    </source>
</evidence>
<evidence type="ECO:0000259" key="11">
    <source>
        <dbReference type="Pfam" id="PF01467"/>
    </source>
</evidence>
<dbReference type="RefSeq" id="WP_057865540.1">
    <property type="nucleotide sequence ID" value="NZ_AZEY01000090.1"/>
</dbReference>
<keyword evidence="6 10" id="KW-0547">Nucleotide-binding</keyword>
<keyword evidence="8 10" id="KW-0520">NAD</keyword>
<dbReference type="SUPFAM" id="SSF52374">
    <property type="entry name" value="Nucleotidylyl transferase"/>
    <property type="match status" value="1"/>
</dbReference>
<dbReference type="InterPro" id="IPR004821">
    <property type="entry name" value="Cyt_trans-like"/>
</dbReference>
<feature type="domain" description="Cytidyltransferase-like" evidence="11">
    <location>
        <begin position="27"/>
        <end position="182"/>
    </location>
</feature>
<evidence type="ECO:0000256" key="10">
    <source>
        <dbReference type="HAMAP-Rule" id="MF_00244"/>
    </source>
</evidence>
<dbReference type="EC" id="2.7.7.18" evidence="10"/>
<dbReference type="NCBIfam" id="NF000840">
    <property type="entry name" value="PRK00071.1-3"/>
    <property type="match status" value="1"/>
</dbReference>
<dbReference type="Pfam" id="PF01467">
    <property type="entry name" value="CTP_transf_like"/>
    <property type="match status" value="1"/>
</dbReference>
<dbReference type="PANTHER" id="PTHR39321:SF3">
    <property type="entry name" value="PHOSPHOPANTETHEINE ADENYLYLTRANSFERASE"/>
    <property type="match status" value="1"/>
</dbReference>
<keyword evidence="3 10" id="KW-0662">Pyridine nucleotide biosynthesis</keyword>
<evidence type="ECO:0000256" key="9">
    <source>
        <dbReference type="ARBA" id="ARBA00048721"/>
    </source>
</evidence>
<dbReference type="EMBL" id="AZEY01000090">
    <property type="protein sequence ID" value="KRL64589.1"/>
    <property type="molecule type" value="Genomic_DNA"/>
</dbReference>
<dbReference type="GO" id="GO:0009435">
    <property type="term" value="P:NAD+ biosynthetic process"/>
    <property type="evidence" value="ECO:0007669"/>
    <property type="project" value="UniProtKB-UniRule"/>
</dbReference>
<gene>
    <name evidence="10" type="primary">nadD</name>
    <name evidence="12" type="ORF">FC85_GL001102</name>
</gene>
<evidence type="ECO:0000256" key="1">
    <source>
        <dbReference type="ARBA" id="ARBA00002324"/>
    </source>
</evidence>